<evidence type="ECO:0000313" key="2">
    <source>
        <dbReference type="Proteomes" id="UP001497516"/>
    </source>
</evidence>
<accession>A0AAV2FPV0</accession>
<keyword evidence="2" id="KW-1185">Reference proteome</keyword>
<dbReference type="AlphaFoldDB" id="A0AAV2FPV0"/>
<proteinExistence type="predicted"/>
<dbReference type="EMBL" id="OZ034820">
    <property type="protein sequence ID" value="CAL1399703.1"/>
    <property type="molecule type" value="Genomic_DNA"/>
</dbReference>
<evidence type="ECO:0000313" key="1">
    <source>
        <dbReference type="EMBL" id="CAL1399703.1"/>
    </source>
</evidence>
<sequence length="68" mass="7576">MNLVNHTSVSLRFSTGLLQRPRSLPPSRRVLLARSSSLSFPAHEVKHPRELEAAIGIVERACRICVDV</sequence>
<reference evidence="1 2" key="1">
    <citation type="submission" date="2024-04" db="EMBL/GenBank/DDBJ databases">
        <authorList>
            <person name="Fracassetti M."/>
        </authorList>
    </citation>
    <scope>NUCLEOTIDE SEQUENCE [LARGE SCALE GENOMIC DNA]</scope>
</reference>
<organism evidence="1 2">
    <name type="scientific">Linum trigynum</name>
    <dbReference type="NCBI Taxonomy" id="586398"/>
    <lineage>
        <taxon>Eukaryota</taxon>
        <taxon>Viridiplantae</taxon>
        <taxon>Streptophyta</taxon>
        <taxon>Embryophyta</taxon>
        <taxon>Tracheophyta</taxon>
        <taxon>Spermatophyta</taxon>
        <taxon>Magnoliopsida</taxon>
        <taxon>eudicotyledons</taxon>
        <taxon>Gunneridae</taxon>
        <taxon>Pentapetalae</taxon>
        <taxon>rosids</taxon>
        <taxon>fabids</taxon>
        <taxon>Malpighiales</taxon>
        <taxon>Linaceae</taxon>
        <taxon>Linum</taxon>
    </lineage>
</organism>
<dbReference type="Proteomes" id="UP001497516">
    <property type="component" value="Chromosome 7"/>
</dbReference>
<protein>
    <submittedName>
        <fullName evidence="1">Uncharacterized protein</fullName>
    </submittedName>
</protein>
<name>A0AAV2FPV0_9ROSI</name>
<gene>
    <name evidence="1" type="ORF">LTRI10_LOCUS39878</name>
</gene>